<keyword evidence="2" id="KW-1185">Reference proteome</keyword>
<comment type="caution">
    <text evidence="1">The sequence shown here is derived from an EMBL/GenBank/DDBJ whole genome shotgun (WGS) entry which is preliminary data.</text>
</comment>
<proteinExistence type="predicted"/>
<accession>A0A318SAX5</accession>
<evidence type="ECO:0000313" key="2">
    <source>
        <dbReference type="Proteomes" id="UP000248326"/>
    </source>
</evidence>
<dbReference type="RefSeq" id="WP_110887172.1">
    <property type="nucleotide sequence ID" value="NZ_QJSX01000009.1"/>
</dbReference>
<reference evidence="1 2" key="1">
    <citation type="submission" date="2018-06" db="EMBL/GenBank/DDBJ databases">
        <title>Genomic Encyclopedia of Type Strains, Phase IV (KMG-IV): sequencing the most valuable type-strain genomes for metagenomic binning, comparative biology and taxonomic classification.</title>
        <authorList>
            <person name="Goeker M."/>
        </authorList>
    </citation>
    <scope>NUCLEOTIDE SEQUENCE [LARGE SCALE GENOMIC DNA]</scope>
    <source>
        <strain evidence="1 2">DSM 18048</strain>
    </source>
</reference>
<dbReference type="EMBL" id="QJSX01000009">
    <property type="protein sequence ID" value="PYE53391.1"/>
    <property type="molecule type" value="Genomic_DNA"/>
</dbReference>
<organism evidence="1 2">
    <name type="scientific">Deinococcus yavapaiensis KR-236</name>
    <dbReference type="NCBI Taxonomy" id="694435"/>
    <lineage>
        <taxon>Bacteria</taxon>
        <taxon>Thermotogati</taxon>
        <taxon>Deinococcota</taxon>
        <taxon>Deinococci</taxon>
        <taxon>Deinococcales</taxon>
        <taxon>Deinococcaceae</taxon>
        <taxon>Deinococcus</taxon>
    </lineage>
</organism>
<dbReference type="AlphaFoldDB" id="A0A318SAX5"/>
<dbReference type="Proteomes" id="UP000248326">
    <property type="component" value="Unassembled WGS sequence"/>
</dbReference>
<protein>
    <submittedName>
        <fullName evidence="1">Uncharacterized protein</fullName>
    </submittedName>
</protein>
<gene>
    <name evidence="1" type="ORF">DES52_109168</name>
</gene>
<sequence>MLSSSRVRTIFVAILVVLAFAGAVRFLNTSAQTRFLLNLTADQRRGVAEAVRALEARQGALASLYEVRLLSVEDGPPCANGHAGVNVRAQQSLLGVVPIGSVLRVSCGEVGAP</sequence>
<name>A0A318SAX5_9DEIO</name>
<evidence type="ECO:0000313" key="1">
    <source>
        <dbReference type="EMBL" id="PYE53391.1"/>
    </source>
</evidence>